<dbReference type="PROSITE" id="PS50110">
    <property type="entry name" value="RESPONSE_REGULATORY"/>
    <property type="match status" value="1"/>
</dbReference>
<dbReference type="SMART" id="SM00448">
    <property type="entry name" value="REC"/>
    <property type="match status" value="1"/>
</dbReference>
<dbReference type="Proteomes" id="UP001600165">
    <property type="component" value="Unassembled WGS sequence"/>
</dbReference>
<organism evidence="4 5">
    <name type="scientific">Almyronema epifaneia S1</name>
    <dbReference type="NCBI Taxonomy" id="2991925"/>
    <lineage>
        <taxon>Bacteria</taxon>
        <taxon>Bacillati</taxon>
        <taxon>Cyanobacteriota</taxon>
        <taxon>Cyanophyceae</taxon>
        <taxon>Nodosilineales</taxon>
        <taxon>Nodosilineaceae</taxon>
        <taxon>Almyronema</taxon>
        <taxon>Almyronema epifaneia</taxon>
    </lineage>
</organism>
<sequence>MARKILIIDDEERIREVVRACLEDLAGWRTWGAASGLEGLAQARLEQPDAILLDVAMPAATNGLEILAAIKADSLIQTIPVILLTAKGRASDRAHFAQLDIAGVIYKPFNPLSLSTQVAQILGWVSRQARPQL</sequence>
<accession>A0ABW6II65</accession>
<dbReference type="InterPro" id="IPR001789">
    <property type="entry name" value="Sig_transdc_resp-reg_receiver"/>
</dbReference>
<protein>
    <submittedName>
        <fullName evidence="4">Response regulator</fullName>
    </submittedName>
</protein>
<dbReference type="Gene3D" id="3.40.50.2300">
    <property type="match status" value="1"/>
</dbReference>
<keyword evidence="5" id="KW-1185">Reference proteome</keyword>
<dbReference type="RefSeq" id="WP_377965832.1">
    <property type="nucleotide sequence ID" value="NZ_JBHZOL010000085.1"/>
</dbReference>
<evidence type="ECO:0000313" key="5">
    <source>
        <dbReference type="Proteomes" id="UP001600165"/>
    </source>
</evidence>
<dbReference type="InterPro" id="IPR011006">
    <property type="entry name" value="CheY-like_superfamily"/>
</dbReference>
<feature type="modified residue" description="4-aspartylphosphate" evidence="2">
    <location>
        <position position="54"/>
    </location>
</feature>
<name>A0ABW6II65_9CYAN</name>
<dbReference type="EMBL" id="JBHZOL010000085">
    <property type="protein sequence ID" value="MFE4107275.1"/>
    <property type="molecule type" value="Genomic_DNA"/>
</dbReference>
<comment type="caution">
    <text evidence="4">The sequence shown here is derived from an EMBL/GenBank/DDBJ whole genome shotgun (WGS) entry which is preliminary data.</text>
</comment>
<dbReference type="PANTHER" id="PTHR44591">
    <property type="entry name" value="STRESS RESPONSE REGULATOR PROTEIN 1"/>
    <property type="match status" value="1"/>
</dbReference>
<dbReference type="CDD" id="cd17552">
    <property type="entry name" value="REC_RR468-like"/>
    <property type="match status" value="1"/>
</dbReference>
<dbReference type="PANTHER" id="PTHR44591:SF22">
    <property type="entry name" value="CHEY SUBFAMILY"/>
    <property type="match status" value="1"/>
</dbReference>
<dbReference type="InterPro" id="IPR050595">
    <property type="entry name" value="Bact_response_regulator"/>
</dbReference>
<keyword evidence="1 2" id="KW-0597">Phosphoprotein</keyword>
<dbReference type="SUPFAM" id="SSF52172">
    <property type="entry name" value="CheY-like"/>
    <property type="match status" value="1"/>
</dbReference>
<evidence type="ECO:0000259" key="3">
    <source>
        <dbReference type="PROSITE" id="PS50110"/>
    </source>
</evidence>
<evidence type="ECO:0000313" key="4">
    <source>
        <dbReference type="EMBL" id="MFE4107275.1"/>
    </source>
</evidence>
<proteinExistence type="predicted"/>
<gene>
    <name evidence="4" type="ORF">ACFVKH_13355</name>
</gene>
<dbReference type="Pfam" id="PF00072">
    <property type="entry name" value="Response_reg"/>
    <property type="match status" value="1"/>
</dbReference>
<evidence type="ECO:0000256" key="1">
    <source>
        <dbReference type="ARBA" id="ARBA00022553"/>
    </source>
</evidence>
<evidence type="ECO:0000256" key="2">
    <source>
        <dbReference type="PROSITE-ProRule" id="PRU00169"/>
    </source>
</evidence>
<feature type="domain" description="Response regulatory" evidence="3">
    <location>
        <begin position="4"/>
        <end position="122"/>
    </location>
</feature>
<reference evidence="4 5" key="1">
    <citation type="submission" date="2024-10" db="EMBL/GenBank/DDBJ databases">
        <authorList>
            <person name="Ratan Roy A."/>
            <person name="Morales Sandoval P.H."/>
            <person name="De Los Santos Villalobos S."/>
            <person name="Chakraborty S."/>
            <person name="Mukherjee J."/>
        </authorList>
    </citation>
    <scope>NUCLEOTIDE SEQUENCE [LARGE SCALE GENOMIC DNA]</scope>
    <source>
        <strain evidence="4 5">S1</strain>
    </source>
</reference>